<protein>
    <recommendedName>
        <fullName evidence="2">Tyr recombinase domain-containing protein</fullName>
    </recommendedName>
</protein>
<dbReference type="GO" id="GO:0003677">
    <property type="term" value="F:DNA binding"/>
    <property type="evidence" value="ECO:0007669"/>
    <property type="project" value="InterPro"/>
</dbReference>
<dbReference type="KEGG" id="sto:STK_22290"/>
<dbReference type="Pfam" id="PF00589">
    <property type="entry name" value="Phage_integrase"/>
    <property type="match status" value="1"/>
</dbReference>
<dbReference type="RefSeq" id="WP_010980312.1">
    <property type="nucleotide sequence ID" value="NC_003106.2"/>
</dbReference>
<gene>
    <name evidence="3" type="primary">ST2229</name>
    <name evidence="3" type="ordered locus">STK_22290</name>
</gene>
<dbReference type="eggNOG" id="arCOG01247">
    <property type="taxonomic scope" value="Archaea"/>
</dbReference>
<dbReference type="GO" id="GO:0015074">
    <property type="term" value="P:DNA integration"/>
    <property type="evidence" value="ECO:0007669"/>
    <property type="project" value="InterPro"/>
</dbReference>
<dbReference type="GO" id="GO:0006310">
    <property type="term" value="P:DNA recombination"/>
    <property type="evidence" value="ECO:0007669"/>
    <property type="project" value="UniProtKB-KW"/>
</dbReference>
<keyword evidence="4" id="KW-1185">Reference proteome</keyword>
<dbReference type="PATRIC" id="fig|273063.9.peg.2529"/>
<dbReference type="PROSITE" id="PS51898">
    <property type="entry name" value="TYR_RECOMBINASE"/>
    <property type="match status" value="1"/>
</dbReference>
<keyword evidence="1" id="KW-0233">DNA recombination</keyword>
<name>Q96YE0_SULTO</name>
<dbReference type="Proteomes" id="UP000001015">
    <property type="component" value="Chromosome"/>
</dbReference>
<feature type="domain" description="Tyr recombinase" evidence="2">
    <location>
        <begin position="124"/>
        <end position="184"/>
    </location>
</feature>
<dbReference type="InterPro" id="IPR011010">
    <property type="entry name" value="DNA_brk_join_enz"/>
</dbReference>
<dbReference type="CDD" id="cd00397">
    <property type="entry name" value="DNA_BRE_C"/>
    <property type="match status" value="1"/>
</dbReference>
<evidence type="ECO:0000313" key="4">
    <source>
        <dbReference type="Proteomes" id="UP000001015"/>
    </source>
</evidence>
<proteinExistence type="predicted"/>
<dbReference type="EMBL" id="BA000023">
    <property type="protein sequence ID" value="BAB67337.1"/>
    <property type="molecule type" value="Genomic_DNA"/>
</dbReference>
<dbReference type="SUPFAM" id="SSF56349">
    <property type="entry name" value="DNA breaking-rejoining enzymes"/>
    <property type="match status" value="1"/>
</dbReference>
<accession>Q96YE0</accession>
<evidence type="ECO:0000259" key="2">
    <source>
        <dbReference type="PROSITE" id="PS51898"/>
    </source>
</evidence>
<dbReference type="GeneID" id="28648373"/>
<evidence type="ECO:0000256" key="1">
    <source>
        <dbReference type="ARBA" id="ARBA00023172"/>
    </source>
</evidence>
<dbReference type="InterPro" id="IPR013762">
    <property type="entry name" value="Integrase-like_cat_sf"/>
</dbReference>
<dbReference type="InterPro" id="IPR002104">
    <property type="entry name" value="Integrase_catalytic"/>
</dbReference>
<organism evidence="3 4">
    <name type="scientific">Sulfurisphaera tokodaii (strain DSM 16993 / JCM 10545 / NBRC 100140 / 7)</name>
    <name type="common">Sulfolobus tokodaii</name>
    <dbReference type="NCBI Taxonomy" id="273063"/>
    <lineage>
        <taxon>Archaea</taxon>
        <taxon>Thermoproteota</taxon>
        <taxon>Thermoprotei</taxon>
        <taxon>Sulfolobales</taxon>
        <taxon>Sulfolobaceae</taxon>
        <taxon>Sulfurisphaera</taxon>
    </lineage>
</organism>
<reference evidence="4" key="1">
    <citation type="journal article" date="2001" name="DNA Res.">
        <title>Complete genome sequence of an aerobic thermoacidophilic Crenarchaeon, Sulfolobus tokodaii strain7.</title>
        <authorList>
            <person name="Kawarabayasi Y."/>
            <person name="Hino Y."/>
            <person name="Horikawa H."/>
            <person name="Jin-no K."/>
            <person name="Takahashi M."/>
            <person name="Sekine M."/>
            <person name="Baba S."/>
            <person name="Ankai A."/>
            <person name="Kosugi H."/>
            <person name="Hosoyama A."/>
            <person name="Fukui S."/>
            <person name="Nagai Y."/>
            <person name="Nishijima K."/>
            <person name="Otsuka R."/>
            <person name="Nakazawa H."/>
            <person name="Takamiya M."/>
            <person name="Kato Y."/>
            <person name="Yoshizawa T."/>
            <person name="Tanaka T."/>
            <person name="Kudoh Y."/>
            <person name="Yamazaki J."/>
            <person name="Kushida N."/>
            <person name="Oguchi A."/>
            <person name="Aoki K."/>
            <person name="Masuda S."/>
            <person name="Yanagii M."/>
            <person name="Nishimura M."/>
            <person name="Yamagishi A."/>
            <person name="Oshima T."/>
            <person name="Kikuchi H."/>
        </authorList>
    </citation>
    <scope>NUCLEOTIDE SEQUENCE [LARGE SCALE GENOMIC DNA]</scope>
    <source>
        <strain evidence="4">DSM 16993 / JCM 10545 / NBRC 100140 / 7</strain>
    </source>
</reference>
<evidence type="ECO:0000313" key="3">
    <source>
        <dbReference type="EMBL" id="BAB67337.1"/>
    </source>
</evidence>
<sequence>MNRSKLNRYVNGKIQRIPDEVIEKRAELLTIEELSDIIHGLRTVVVDPTIALSVIIKAVRDKGLRNFFINLIWQYLGDYMKSASNKHYAMALKLFIKEIIKSKNSRVAKELYDSFKLPKRKFNYKPPPLSLDTLKKIFKNIDDLRAKALLLILADTGLRVGEVLSLKIDQIDIEHRIIKIMKRE</sequence>
<dbReference type="AlphaFoldDB" id="Q96YE0"/>
<dbReference type="Gene3D" id="1.10.443.10">
    <property type="entry name" value="Intergrase catalytic core"/>
    <property type="match status" value="1"/>
</dbReference>